<organism evidence="2 3">
    <name type="scientific">Rosa chinensis</name>
    <name type="common">China rose</name>
    <dbReference type="NCBI Taxonomy" id="74649"/>
    <lineage>
        <taxon>Eukaryota</taxon>
        <taxon>Viridiplantae</taxon>
        <taxon>Streptophyta</taxon>
        <taxon>Embryophyta</taxon>
        <taxon>Tracheophyta</taxon>
        <taxon>Spermatophyta</taxon>
        <taxon>Magnoliopsida</taxon>
        <taxon>eudicotyledons</taxon>
        <taxon>Gunneridae</taxon>
        <taxon>Pentapetalae</taxon>
        <taxon>rosids</taxon>
        <taxon>fabids</taxon>
        <taxon>Rosales</taxon>
        <taxon>Rosaceae</taxon>
        <taxon>Rosoideae</taxon>
        <taxon>Rosoideae incertae sedis</taxon>
        <taxon>Rosa</taxon>
    </lineage>
</organism>
<dbReference type="PANTHER" id="PTHR46148:SF52">
    <property type="entry name" value="OS04G0603800 PROTEIN"/>
    <property type="match status" value="1"/>
</dbReference>
<dbReference type="STRING" id="74649.A0A2P6P3T6"/>
<dbReference type="OMA" id="WGQAASK"/>
<evidence type="ECO:0000313" key="2">
    <source>
        <dbReference type="EMBL" id="PRQ16581.1"/>
    </source>
</evidence>
<comment type="caution">
    <text evidence="2">The sequence shown here is derived from an EMBL/GenBank/DDBJ whole genome shotgun (WGS) entry which is preliminary data.</text>
</comment>
<dbReference type="InterPro" id="IPR016197">
    <property type="entry name" value="Chromo-like_dom_sf"/>
</dbReference>
<dbReference type="InterPro" id="IPR056924">
    <property type="entry name" value="SH3_Tf2-1"/>
</dbReference>
<dbReference type="Pfam" id="PF00385">
    <property type="entry name" value="Chromo"/>
    <property type="match status" value="1"/>
</dbReference>
<dbReference type="SUPFAM" id="SSF54160">
    <property type="entry name" value="Chromo domain-like"/>
    <property type="match status" value="1"/>
</dbReference>
<gene>
    <name evidence="2" type="ORF">RchiOBHm_Chr7g0185771</name>
</gene>
<dbReference type="Gramene" id="PRQ16581">
    <property type="protein sequence ID" value="PRQ16581"/>
    <property type="gene ID" value="RchiOBHm_Chr7g0185771"/>
</dbReference>
<name>A0A2P6P3T6_ROSCH</name>
<dbReference type="PROSITE" id="PS50013">
    <property type="entry name" value="CHROMO_2"/>
    <property type="match status" value="1"/>
</dbReference>
<dbReference type="InterPro" id="IPR023780">
    <property type="entry name" value="Chromo_domain"/>
</dbReference>
<protein>
    <submittedName>
        <fullName evidence="2">Putative chromatin remodeling &amp; transcriptional activation CHROMO-DOMAIN family</fullName>
    </submittedName>
</protein>
<dbReference type="Pfam" id="PF24626">
    <property type="entry name" value="SH3_Tf2-1"/>
    <property type="match status" value="1"/>
</dbReference>
<reference evidence="2 3" key="1">
    <citation type="journal article" date="2018" name="Nat. Genet.">
        <title>The Rosa genome provides new insights in the design of modern roses.</title>
        <authorList>
            <person name="Bendahmane M."/>
        </authorList>
    </citation>
    <scope>NUCLEOTIDE SEQUENCE [LARGE SCALE GENOMIC DNA]</scope>
    <source>
        <strain evidence="3">cv. Old Blush</strain>
    </source>
</reference>
<dbReference type="Proteomes" id="UP000238479">
    <property type="component" value="Chromosome 7"/>
</dbReference>
<keyword evidence="3" id="KW-1185">Reference proteome</keyword>
<sequence length="153" mass="17859">MKGLYDKKHTEREFQAGDWAYLKLQPYRQHSMPASVFHKLSTKYYGPFQVLEKIGEVAYKLQLPPSAKIHNVFHVSLLKKKVGNSVVVESQLLAIHDTSNPRWAPEAILQTRMVKRRGEAATQWLIQWFGTSPDEATWEFAHDIIQRYPDFQF</sequence>
<evidence type="ECO:0000313" key="3">
    <source>
        <dbReference type="Proteomes" id="UP000238479"/>
    </source>
</evidence>
<accession>A0A2P6P3T6</accession>
<proteinExistence type="predicted"/>
<dbReference type="InterPro" id="IPR000953">
    <property type="entry name" value="Chromo/chromo_shadow_dom"/>
</dbReference>
<dbReference type="Gene3D" id="2.40.50.40">
    <property type="match status" value="1"/>
</dbReference>
<evidence type="ECO:0000259" key="1">
    <source>
        <dbReference type="PROSITE" id="PS50013"/>
    </source>
</evidence>
<dbReference type="AlphaFoldDB" id="A0A2P6P3T6"/>
<feature type="domain" description="Chromo" evidence="1">
    <location>
        <begin position="103"/>
        <end position="153"/>
    </location>
</feature>
<dbReference type="PANTHER" id="PTHR46148">
    <property type="entry name" value="CHROMO DOMAIN-CONTAINING PROTEIN"/>
    <property type="match status" value="1"/>
</dbReference>
<dbReference type="EMBL" id="PDCK01000045">
    <property type="protein sequence ID" value="PRQ16581.1"/>
    <property type="molecule type" value="Genomic_DNA"/>
</dbReference>